<protein>
    <submittedName>
        <fullName evidence="2">Uncharacterized protein</fullName>
    </submittedName>
</protein>
<reference evidence="2" key="3">
    <citation type="submission" date="2022-01" db="UniProtKB">
        <authorList>
            <consortium name="EnsemblPlants"/>
        </authorList>
    </citation>
    <scope>IDENTIFICATION</scope>
    <source>
        <strain evidence="2">subsp. vulgare</strain>
    </source>
</reference>
<reference evidence="3" key="1">
    <citation type="journal article" date="2012" name="Nature">
        <title>A physical, genetic and functional sequence assembly of the barley genome.</title>
        <authorList>
            <consortium name="The International Barley Genome Sequencing Consortium"/>
            <person name="Mayer K.F."/>
            <person name="Waugh R."/>
            <person name="Brown J.W."/>
            <person name="Schulman A."/>
            <person name="Langridge P."/>
            <person name="Platzer M."/>
            <person name="Fincher G.B."/>
            <person name="Muehlbauer G.J."/>
            <person name="Sato K."/>
            <person name="Close T.J."/>
            <person name="Wise R.P."/>
            <person name="Stein N."/>
        </authorList>
    </citation>
    <scope>NUCLEOTIDE SEQUENCE [LARGE SCALE GENOMIC DNA]</scope>
    <source>
        <strain evidence="3">cv. Morex</strain>
    </source>
</reference>
<evidence type="ECO:0000256" key="1">
    <source>
        <dbReference type="SAM" id="MobiDB-lite"/>
    </source>
</evidence>
<sequence length="142" mass="15050">MARHAMKGWGANLGADLRAHKGALLGQIKTLDDLADGTGLSRMAGPEDTPSMPSSWAFLGPRNYSGNVEVAKTGSSRGTQTPRTFRPSPTAVGGNVSSRSSGMGMLSWKTLKTSHPIFTPSIRSYSRLICGEAPLFVRTSGR</sequence>
<accession>A0A8I6YLS3</accession>
<organism evidence="2 3">
    <name type="scientific">Hordeum vulgare subsp. vulgare</name>
    <name type="common">Domesticated barley</name>
    <dbReference type="NCBI Taxonomy" id="112509"/>
    <lineage>
        <taxon>Eukaryota</taxon>
        <taxon>Viridiplantae</taxon>
        <taxon>Streptophyta</taxon>
        <taxon>Embryophyta</taxon>
        <taxon>Tracheophyta</taxon>
        <taxon>Spermatophyta</taxon>
        <taxon>Magnoliopsida</taxon>
        <taxon>Liliopsida</taxon>
        <taxon>Poales</taxon>
        <taxon>Poaceae</taxon>
        <taxon>BOP clade</taxon>
        <taxon>Pooideae</taxon>
        <taxon>Triticodae</taxon>
        <taxon>Triticeae</taxon>
        <taxon>Hordeinae</taxon>
        <taxon>Hordeum</taxon>
    </lineage>
</organism>
<dbReference type="Proteomes" id="UP000011116">
    <property type="component" value="Chromosome 7H"/>
</dbReference>
<feature type="region of interest" description="Disordered" evidence="1">
    <location>
        <begin position="68"/>
        <end position="101"/>
    </location>
</feature>
<dbReference type="EnsemblPlants" id="HORVU.MOREX.r3.7HG0678690.1">
    <property type="protein sequence ID" value="HORVU.MOREX.r3.7HG0678690.1.CDS1"/>
    <property type="gene ID" value="HORVU.MOREX.r3.7HG0678690"/>
</dbReference>
<name>A0A8I6YLS3_HORVV</name>
<dbReference type="Gramene" id="HORVU.MOREX.r2.7HG0563300.1">
    <property type="protein sequence ID" value="HORVU.MOREX.r2.7HG0563300.1.CDS.1"/>
    <property type="gene ID" value="HORVU.MOREX.r2.7HG0563300"/>
</dbReference>
<feature type="compositionally biased region" description="Polar residues" evidence="1">
    <location>
        <begin position="73"/>
        <end position="83"/>
    </location>
</feature>
<dbReference type="Gramene" id="HORVU.MOREX.r3.7HG0678690.1">
    <property type="protein sequence ID" value="HORVU.MOREX.r3.7HG0678690.1.CDS1"/>
    <property type="gene ID" value="HORVU.MOREX.r3.7HG0678690"/>
</dbReference>
<evidence type="ECO:0000313" key="2">
    <source>
        <dbReference type="EnsemblPlants" id="HORVU.MOREX.r3.7HG0678690.1.CDS1"/>
    </source>
</evidence>
<keyword evidence="3" id="KW-1185">Reference proteome</keyword>
<evidence type="ECO:0000313" key="3">
    <source>
        <dbReference type="Proteomes" id="UP000011116"/>
    </source>
</evidence>
<reference evidence="2" key="2">
    <citation type="submission" date="2020-10" db="EMBL/GenBank/DDBJ databases">
        <authorList>
            <person name="Scholz U."/>
            <person name="Mascher M."/>
            <person name="Fiebig A."/>
        </authorList>
    </citation>
    <scope>NUCLEOTIDE SEQUENCE [LARGE SCALE GENOMIC DNA]</scope>
    <source>
        <strain evidence="2">cv. Morex</strain>
    </source>
</reference>
<dbReference type="AlphaFoldDB" id="A0A8I6YLS3"/>
<dbReference type="SMR" id="A0A8I6YLS3"/>
<proteinExistence type="predicted"/>